<dbReference type="EMBL" id="CAJNOK010022880">
    <property type="protein sequence ID" value="CAF1354688.1"/>
    <property type="molecule type" value="Genomic_DNA"/>
</dbReference>
<reference evidence="1" key="1">
    <citation type="submission" date="2021-02" db="EMBL/GenBank/DDBJ databases">
        <authorList>
            <person name="Nowell W R."/>
        </authorList>
    </citation>
    <scope>NUCLEOTIDE SEQUENCE</scope>
</reference>
<dbReference type="Proteomes" id="UP000682733">
    <property type="component" value="Unassembled WGS sequence"/>
</dbReference>
<comment type="caution">
    <text evidence="1">The sequence shown here is derived from an EMBL/GenBank/DDBJ whole genome shotgun (WGS) entry which is preliminary data.</text>
</comment>
<evidence type="ECO:0000313" key="2">
    <source>
        <dbReference type="EMBL" id="CAF4165047.1"/>
    </source>
</evidence>
<dbReference type="Proteomes" id="UP000677228">
    <property type="component" value="Unassembled WGS sequence"/>
</dbReference>
<dbReference type="EMBL" id="CAJOBA010044523">
    <property type="protein sequence ID" value="CAF4165047.1"/>
    <property type="molecule type" value="Genomic_DNA"/>
</dbReference>
<evidence type="ECO:0000313" key="1">
    <source>
        <dbReference type="EMBL" id="CAF1354688.1"/>
    </source>
</evidence>
<sequence length="99" mass="11271">RVVEDPLFEITERVDDDEYGDDPRFLFTLTNPYQIPPTQFYNDGHQYFANGYSIMIYAKSTLNADSHIEFSTTYADSTGMNMGRHAPVPILGLRGNICN</sequence>
<dbReference type="AlphaFoldDB" id="A0A8S2F652"/>
<accession>A0A8S2F652</accession>
<name>A0A8S2F652_9BILA</name>
<evidence type="ECO:0000313" key="3">
    <source>
        <dbReference type="Proteomes" id="UP000677228"/>
    </source>
</evidence>
<feature type="non-terminal residue" evidence="1">
    <location>
        <position position="1"/>
    </location>
</feature>
<gene>
    <name evidence="1" type="ORF">OVA965_LOCUS30963</name>
    <name evidence="2" type="ORF">TMI583_LOCUS31779</name>
</gene>
<organism evidence="1 3">
    <name type="scientific">Didymodactylos carnosus</name>
    <dbReference type="NCBI Taxonomy" id="1234261"/>
    <lineage>
        <taxon>Eukaryota</taxon>
        <taxon>Metazoa</taxon>
        <taxon>Spiralia</taxon>
        <taxon>Gnathifera</taxon>
        <taxon>Rotifera</taxon>
        <taxon>Eurotatoria</taxon>
        <taxon>Bdelloidea</taxon>
        <taxon>Philodinida</taxon>
        <taxon>Philodinidae</taxon>
        <taxon>Didymodactylos</taxon>
    </lineage>
</organism>
<protein>
    <submittedName>
        <fullName evidence="1">Uncharacterized protein</fullName>
    </submittedName>
</protein>
<proteinExistence type="predicted"/>